<comment type="caution">
    <text evidence="2">The sequence shown here is derived from an EMBL/GenBank/DDBJ whole genome shotgun (WGS) entry which is preliminary data.</text>
</comment>
<keyword evidence="3" id="KW-1185">Reference proteome</keyword>
<dbReference type="Gene3D" id="3.40.50.880">
    <property type="match status" value="1"/>
</dbReference>
<gene>
    <name evidence="2" type="ORF">FSP39_023383</name>
</gene>
<evidence type="ECO:0000313" key="2">
    <source>
        <dbReference type="EMBL" id="KAK3096114.1"/>
    </source>
</evidence>
<organism evidence="2 3">
    <name type="scientific">Pinctada imbricata</name>
    <name type="common">Atlantic pearl-oyster</name>
    <name type="synonym">Pinctada martensii</name>
    <dbReference type="NCBI Taxonomy" id="66713"/>
    <lineage>
        <taxon>Eukaryota</taxon>
        <taxon>Metazoa</taxon>
        <taxon>Spiralia</taxon>
        <taxon>Lophotrochozoa</taxon>
        <taxon>Mollusca</taxon>
        <taxon>Bivalvia</taxon>
        <taxon>Autobranchia</taxon>
        <taxon>Pteriomorphia</taxon>
        <taxon>Pterioida</taxon>
        <taxon>Pterioidea</taxon>
        <taxon>Pteriidae</taxon>
        <taxon>Pinctada</taxon>
    </lineage>
</organism>
<feature type="compositionally biased region" description="Basic and acidic residues" evidence="1">
    <location>
        <begin position="115"/>
        <end position="135"/>
    </location>
</feature>
<proteinExistence type="predicted"/>
<reference evidence="2" key="1">
    <citation type="submission" date="2019-08" db="EMBL/GenBank/DDBJ databases">
        <title>The improved chromosome-level genome for the pearl oyster Pinctada fucata martensii using PacBio sequencing and Hi-C.</title>
        <authorList>
            <person name="Zheng Z."/>
        </authorList>
    </citation>
    <scope>NUCLEOTIDE SEQUENCE</scope>
    <source>
        <strain evidence="2">ZZ-2019</strain>
        <tissue evidence="2">Adductor muscle</tissue>
    </source>
</reference>
<accession>A0AA88YBN6</accession>
<dbReference type="InterPro" id="IPR029062">
    <property type="entry name" value="Class_I_gatase-like"/>
</dbReference>
<dbReference type="EMBL" id="VSWD01000008">
    <property type="protein sequence ID" value="KAK3096114.1"/>
    <property type="molecule type" value="Genomic_DNA"/>
</dbReference>
<dbReference type="SUPFAM" id="SSF52317">
    <property type="entry name" value="Class I glutamine amidotransferase-like"/>
    <property type="match status" value="1"/>
</dbReference>
<dbReference type="AlphaFoldDB" id="A0AA88YBN6"/>
<sequence length="317" mass="35867">MINAASLDPEGGYKYYRDLFLRYGALEANRIPVDINHSTTNSDPDVIKLINQQTGFFFGGGEPQRVIDLFVYANGSKTPALLALRRLFEKGAVISGTSAGTECQPSTVTVKIEKARPSRENSHRNGCEPRNEQYSEVRPGAPGESASPDCMQHPSQQLHGKLTNSVIGQFGVMFIDVSRNMIDMYSNRYPLRGIYLHYLTHGDEIGLKKMDITFSTTKMPMKNNERFSRALTSSSIFGDDNNQIEHVPEFNRISASLFDARFDRSTFGDSVESNPRFHLILSRDSQDSEGWIERRTKIGQRDNMSYRNVHLEIHELF</sequence>
<name>A0AA88YBN6_PINIB</name>
<dbReference type="PANTHER" id="PTHR36175:SF1">
    <property type="entry name" value="CYANOPHYCINASE"/>
    <property type="match status" value="1"/>
</dbReference>
<dbReference type="Proteomes" id="UP001186944">
    <property type="component" value="Unassembled WGS sequence"/>
</dbReference>
<evidence type="ECO:0000256" key="1">
    <source>
        <dbReference type="SAM" id="MobiDB-lite"/>
    </source>
</evidence>
<evidence type="ECO:0000313" key="3">
    <source>
        <dbReference type="Proteomes" id="UP001186944"/>
    </source>
</evidence>
<dbReference type="PANTHER" id="PTHR36175">
    <property type="entry name" value="CYANOPHYCINASE"/>
    <property type="match status" value="1"/>
</dbReference>
<feature type="region of interest" description="Disordered" evidence="1">
    <location>
        <begin position="115"/>
        <end position="156"/>
    </location>
</feature>
<protein>
    <submittedName>
        <fullName evidence="2">Uncharacterized protein</fullName>
    </submittedName>
</protein>